<dbReference type="AlphaFoldDB" id="A0A1H0BVQ3"/>
<evidence type="ECO:0000313" key="2">
    <source>
        <dbReference type="EMBL" id="SDN49708.1"/>
    </source>
</evidence>
<name>A0A1H0BVQ3_9PSED</name>
<evidence type="ECO:0000313" key="1">
    <source>
        <dbReference type="EMBL" id="KAF2406672.1"/>
    </source>
</evidence>
<dbReference type="OrthoDB" id="6905813at2"/>
<evidence type="ECO:0000313" key="3">
    <source>
        <dbReference type="Proteomes" id="UP000182470"/>
    </source>
</evidence>
<sequence length="71" mass="7909">MSADYQTFVVKNPKSVELQTPIHGGQVVAWADGHALTAMGELEDFIRSLSYGDIENPEQAAVELMERMKWA</sequence>
<keyword evidence="4" id="KW-1185">Reference proteome</keyword>
<dbReference type="EMBL" id="JXDI01000003">
    <property type="protein sequence ID" value="KAF2406672.1"/>
    <property type="molecule type" value="Genomic_DNA"/>
</dbReference>
<evidence type="ECO:0000313" key="4">
    <source>
        <dbReference type="Proteomes" id="UP000748067"/>
    </source>
</evidence>
<dbReference type="Proteomes" id="UP000182470">
    <property type="component" value="Chromosome I"/>
</dbReference>
<gene>
    <name evidence="1" type="ORF">PSAN_48490</name>
    <name evidence="2" type="ORF">SAMN04490179_4509</name>
</gene>
<reference evidence="1 4" key="1">
    <citation type="submission" date="2015-01" db="EMBL/GenBank/DDBJ databases">
        <title>Genome Sequence of Pseudomonas antarctica CMS 35.</title>
        <authorList>
            <person name="Voget S."/>
            <person name="Chow J."/>
            <person name="Daniel R."/>
            <person name="Streit W."/>
        </authorList>
    </citation>
    <scope>NUCLEOTIDE SEQUENCE [LARGE SCALE GENOMIC DNA]</scope>
    <source>
        <strain evidence="1 4">CMS 35</strain>
    </source>
</reference>
<organism evidence="2 3">
    <name type="scientific">Pseudomonas antarctica</name>
    <dbReference type="NCBI Taxonomy" id="219572"/>
    <lineage>
        <taxon>Bacteria</taxon>
        <taxon>Pseudomonadati</taxon>
        <taxon>Pseudomonadota</taxon>
        <taxon>Gammaproteobacteria</taxon>
        <taxon>Pseudomonadales</taxon>
        <taxon>Pseudomonadaceae</taxon>
        <taxon>Pseudomonas</taxon>
    </lineage>
</organism>
<dbReference type="RefSeq" id="WP_083359064.1">
    <property type="nucleotide sequence ID" value="NZ_JXDI01000003.1"/>
</dbReference>
<proteinExistence type="predicted"/>
<reference evidence="2 3" key="2">
    <citation type="submission" date="2016-10" db="EMBL/GenBank/DDBJ databases">
        <authorList>
            <person name="de Groot N.N."/>
        </authorList>
    </citation>
    <scope>NUCLEOTIDE SEQUENCE [LARGE SCALE GENOMIC DNA]</scope>
    <source>
        <strain evidence="2 3">BS2772</strain>
    </source>
</reference>
<dbReference type="EMBL" id="LT629704">
    <property type="protein sequence ID" value="SDN49708.1"/>
    <property type="molecule type" value="Genomic_DNA"/>
</dbReference>
<protein>
    <submittedName>
        <fullName evidence="2">Prepilin-type processing-associated H-X9-DG domain-containing protein</fullName>
    </submittedName>
</protein>
<dbReference type="Proteomes" id="UP000748067">
    <property type="component" value="Unassembled WGS sequence"/>
</dbReference>
<accession>A0A1H0BVQ3</accession>